<dbReference type="PRINTS" id="PR00463">
    <property type="entry name" value="EP450I"/>
</dbReference>
<evidence type="ECO:0000256" key="12">
    <source>
        <dbReference type="PIRSR" id="PIRSR602401-1"/>
    </source>
</evidence>
<dbReference type="InterPro" id="IPR001128">
    <property type="entry name" value="Cyt_P450"/>
</dbReference>
<dbReference type="CDD" id="cd11058">
    <property type="entry name" value="CYP60B-like"/>
    <property type="match status" value="1"/>
</dbReference>
<dbReference type="InterPro" id="IPR017972">
    <property type="entry name" value="Cyt_P450_CS"/>
</dbReference>
<evidence type="ECO:0000256" key="5">
    <source>
        <dbReference type="ARBA" id="ARBA00022617"/>
    </source>
</evidence>
<evidence type="ECO:0000256" key="6">
    <source>
        <dbReference type="ARBA" id="ARBA00022630"/>
    </source>
</evidence>
<comment type="cofactor">
    <cofactor evidence="2">
        <name>FAD</name>
        <dbReference type="ChEBI" id="CHEBI:57692"/>
    </cofactor>
</comment>
<dbReference type="AlphaFoldDB" id="A0A9P8M5H9"/>
<gene>
    <name evidence="14" type="ORF">MHUMG1_08921</name>
</gene>
<dbReference type="PANTHER" id="PTHR47356:SF2">
    <property type="entry name" value="FAD-BINDING DOMAIN-CONTAINING PROTEIN-RELATED"/>
    <property type="match status" value="1"/>
</dbReference>
<evidence type="ECO:0000256" key="9">
    <source>
        <dbReference type="ARBA" id="ARBA00023002"/>
    </source>
</evidence>
<dbReference type="Gene3D" id="3.50.50.60">
    <property type="entry name" value="FAD/NAD(P)-binding domain"/>
    <property type="match status" value="1"/>
</dbReference>
<evidence type="ECO:0000256" key="1">
    <source>
        <dbReference type="ARBA" id="ARBA00001971"/>
    </source>
</evidence>
<evidence type="ECO:0000259" key="13">
    <source>
        <dbReference type="Pfam" id="PF01494"/>
    </source>
</evidence>
<dbReference type="InterPro" id="IPR036396">
    <property type="entry name" value="Cyt_P450_sf"/>
</dbReference>
<dbReference type="InterPro" id="IPR002401">
    <property type="entry name" value="Cyt_P450_E_grp-I"/>
</dbReference>
<keyword evidence="7 12" id="KW-0479">Metal-binding</keyword>
<feature type="binding site" description="axial binding residue" evidence="12">
    <location>
        <position position="940"/>
    </location>
    <ligand>
        <name>heme</name>
        <dbReference type="ChEBI" id="CHEBI:30413"/>
    </ligand>
    <ligandPart>
        <name>Fe</name>
        <dbReference type="ChEBI" id="CHEBI:18248"/>
    </ligandPart>
</feature>
<dbReference type="GO" id="GO:0004497">
    <property type="term" value="F:monooxygenase activity"/>
    <property type="evidence" value="ECO:0007669"/>
    <property type="project" value="UniProtKB-KW"/>
</dbReference>
<protein>
    <recommendedName>
        <fullName evidence="13">FAD-binding domain-containing protein</fullName>
    </recommendedName>
</protein>
<dbReference type="Gene3D" id="1.10.630.10">
    <property type="entry name" value="Cytochrome P450"/>
    <property type="match status" value="1"/>
</dbReference>
<dbReference type="InterPro" id="IPR002938">
    <property type="entry name" value="FAD-bd"/>
</dbReference>
<sequence length="995" mass="113025">MSKDEFKVIIVGGSVAGLVLAHCLQHLGIEYVVLEKRHEISPQEGASIGIMPNGGRILDQLGLYDQIEKLIEPLNSAHVLYPDGFNFDSRYPILLTERFGFPLAFLDRQKLLEILHTSLPEDGKIHTNKRVVRIHHHDDRVIVEASDKSRYVGEIVVGADGVHSKVRAEMWRLAGSLDPGRIKEDEKGITVEYACVFGISSSHPGLTPGQQISCFNNGRSILSVVGKCGRTFWFLFLKLDKRYAYGAAPRFSEKEAAFHCEKLRSEPFWGSVRFGDLWDRREVFNMTPLEEALFTQWHLGRMVCIGDSMHKFAPHIGQGANCAMEDAACLSNRLHEYFATSGSSKPSSSEVVQIFQELAQQRIHRLTPMDRTARFAMRLQAREGMVKRLLGRLFVPYAGDKLADWASADIADTVTLDFLPASKRGGPGWQKFRPRTRTRTRRCMSGLVAGILFICGESMSKGQDGRACVKSPTVKVTSMAEATFAGNDQPVPQLQTRHLDEYRACIFTKIPFITLLLCKGFYNLYLHPLRNFRGPRIAASSFLYYLYWVFSGKLHAHIKDLHDEYGDVVRISPNMLVYRNVQVWKDVYGHRKHGAPAFMKDPEFYPDTPTGHTIVTTPREEDHSRMRQCISHAFSEKALREQGPLLQRYVDLLIDRLHRVASSSTSTATDMTEWYNYTTFDIIGDLAFGEPFDCLQNSHYHQWVKAVFATMKAGALFKPILSLGLPKSLVTFFMPPELKKRAQENYAYTQEKAQRRVNMKTTRPDFMTYILRHRMENNGKGMTLNEIQANATIFIIAGSETSATVLSGCTFYLLSHPAVYKALVKEIRDGFTKESNITLPLIAKLPYLNAVLEETLRMYPPVPAILPRKVPCNGAVINGQFVPGGTSVTMAWFSAFRSQSHFADAESFIPERWLSDSRDPRFKDDLREIHQPFSYGPRNCLGKNLAYAEMRLILVRLLWNFDMSLDGECEHWADQKAYSIWEKKPLMVKLVRAQR</sequence>
<keyword evidence="8" id="KW-0274">FAD</keyword>
<keyword evidence="9" id="KW-0560">Oxidoreductase</keyword>
<feature type="domain" description="FAD-binding" evidence="13">
    <location>
        <begin position="6"/>
        <end position="169"/>
    </location>
</feature>
<dbReference type="InterPro" id="IPR036188">
    <property type="entry name" value="FAD/NAD-bd_sf"/>
</dbReference>
<keyword evidence="10 12" id="KW-0408">Iron</keyword>
<keyword evidence="11" id="KW-0503">Monooxygenase</keyword>
<evidence type="ECO:0000256" key="4">
    <source>
        <dbReference type="ARBA" id="ARBA00010617"/>
    </source>
</evidence>
<comment type="similarity">
    <text evidence="4">Belongs to the cytochrome P450 family.</text>
</comment>
<dbReference type="Proteomes" id="UP000764110">
    <property type="component" value="Unassembled WGS sequence"/>
</dbReference>
<dbReference type="GO" id="GO:0016705">
    <property type="term" value="F:oxidoreductase activity, acting on paired donors, with incorporation or reduction of molecular oxygen"/>
    <property type="evidence" value="ECO:0007669"/>
    <property type="project" value="InterPro"/>
</dbReference>
<dbReference type="SUPFAM" id="SSF51905">
    <property type="entry name" value="FAD/NAD(P)-binding domain"/>
    <property type="match status" value="1"/>
</dbReference>
<dbReference type="EMBL" id="JACEFI010000022">
    <property type="protein sequence ID" value="KAH0593199.1"/>
    <property type="molecule type" value="Genomic_DNA"/>
</dbReference>
<dbReference type="GO" id="GO:0009403">
    <property type="term" value="P:toxin biosynthetic process"/>
    <property type="evidence" value="ECO:0007669"/>
    <property type="project" value="UniProtKB-ARBA"/>
</dbReference>
<evidence type="ECO:0000256" key="2">
    <source>
        <dbReference type="ARBA" id="ARBA00001974"/>
    </source>
</evidence>
<reference evidence="14 15" key="1">
    <citation type="submission" date="2020-07" db="EMBL/GenBank/DDBJ databases">
        <title>Metarhizium humberi genome.</title>
        <authorList>
            <person name="Lysoe E."/>
        </authorList>
    </citation>
    <scope>NUCLEOTIDE SEQUENCE [LARGE SCALE GENOMIC DNA]</scope>
    <source>
        <strain evidence="14 15">ESALQ1638</strain>
    </source>
</reference>
<dbReference type="GO" id="GO:0005506">
    <property type="term" value="F:iron ion binding"/>
    <property type="evidence" value="ECO:0007669"/>
    <property type="project" value="InterPro"/>
</dbReference>
<evidence type="ECO:0000256" key="7">
    <source>
        <dbReference type="ARBA" id="ARBA00022723"/>
    </source>
</evidence>
<comment type="cofactor">
    <cofactor evidence="1 12">
        <name>heme</name>
        <dbReference type="ChEBI" id="CHEBI:30413"/>
    </cofactor>
</comment>
<evidence type="ECO:0000256" key="11">
    <source>
        <dbReference type="ARBA" id="ARBA00023033"/>
    </source>
</evidence>
<comment type="similarity">
    <text evidence="3">Belongs to the paxM FAD-dependent monooxygenase family.</text>
</comment>
<dbReference type="PROSITE" id="PS00086">
    <property type="entry name" value="CYTOCHROME_P450"/>
    <property type="match status" value="1"/>
</dbReference>
<evidence type="ECO:0000313" key="15">
    <source>
        <dbReference type="Proteomes" id="UP000764110"/>
    </source>
</evidence>
<dbReference type="Pfam" id="PF01494">
    <property type="entry name" value="FAD_binding_3"/>
    <property type="match status" value="2"/>
</dbReference>
<dbReference type="GO" id="GO:0071949">
    <property type="term" value="F:FAD binding"/>
    <property type="evidence" value="ECO:0007669"/>
    <property type="project" value="InterPro"/>
</dbReference>
<name>A0A9P8M5H9_9HYPO</name>
<evidence type="ECO:0000313" key="14">
    <source>
        <dbReference type="EMBL" id="KAH0593199.1"/>
    </source>
</evidence>
<comment type="caution">
    <text evidence="14">The sequence shown here is derived from an EMBL/GenBank/DDBJ whole genome shotgun (WGS) entry which is preliminary data.</text>
</comment>
<evidence type="ECO:0000256" key="10">
    <source>
        <dbReference type="ARBA" id="ARBA00023004"/>
    </source>
</evidence>
<evidence type="ECO:0000256" key="3">
    <source>
        <dbReference type="ARBA" id="ARBA00007992"/>
    </source>
</evidence>
<keyword evidence="5 12" id="KW-0349">Heme</keyword>
<dbReference type="FunFam" id="1.10.630.10:FF:000047">
    <property type="entry name" value="Cytochrome P450 monooxygenase"/>
    <property type="match status" value="1"/>
</dbReference>
<organism evidence="14 15">
    <name type="scientific">Metarhizium humberi</name>
    <dbReference type="NCBI Taxonomy" id="2596975"/>
    <lineage>
        <taxon>Eukaryota</taxon>
        <taxon>Fungi</taxon>
        <taxon>Dikarya</taxon>
        <taxon>Ascomycota</taxon>
        <taxon>Pezizomycotina</taxon>
        <taxon>Sordariomycetes</taxon>
        <taxon>Hypocreomycetidae</taxon>
        <taxon>Hypocreales</taxon>
        <taxon>Clavicipitaceae</taxon>
        <taxon>Metarhizium</taxon>
    </lineage>
</organism>
<feature type="domain" description="FAD-binding" evidence="13">
    <location>
        <begin position="288"/>
        <end position="338"/>
    </location>
</feature>
<keyword evidence="6" id="KW-0285">Flavoprotein</keyword>
<accession>A0A9P8M5H9</accession>
<dbReference type="SUPFAM" id="SSF48264">
    <property type="entry name" value="Cytochrome P450"/>
    <property type="match status" value="1"/>
</dbReference>
<dbReference type="GO" id="GO:0020037">
    <property type="term" value="F:heme binding"/>
    <property type="evidence" value="ECO:0007669"/>
    <property type="project" value="InterPro"/>
</dbReference>
<keyword evidence="15" id="KW-1185">Reference proteome</keyword>
<dbReference type="PANTHER" id="PTHR47356">
    <property type="entry name" value="FAD-DEPENDENT MONOOXYGENASE ASQG-RELATED"/>
    <property type="match status" value="1"/>
</dbReference>
<dbReference type="InterPro" id="IPR050562">
    <property type="entry name" value="FAD_mOase_fung"/>
</dbReference>
<proteinExistence type="inferred from homology"/>
<dbReference type="Pfam" id="PF00067">
    <property type="entry name" value="p450"/>
    <property type="match status" value="1"/>
</dbReference>
<dbReference type="PRINTS" id="PR00385">
    <property type="entry name" value="P450"/>
</dbReference>
<evidence type="ECO:0000256" key="8">
    <source>
        <dbReference type="ARBA" id="ARBA00022827"/>
    </source>
</evidence>